<sequence>MRRLEGHTPCVMARGRHRPATSHGQASHRARRPGGPSTLNTPILSGECGRSPQANPLHNKRSERGQRWSVLP</sequence>
<evidence type="ECO:0000313" key="3">
    <source>
        <dbReference type="Proteomes" id="UP000762676"/>
    </source>
</evidence>
<organism evidence="2 3">
    <name type="scientific">Elysia marginata</name>
    <dbReference type="NCBI Taxonomy" id="1093978"/>
    <lineage>
        <taxon>Eukaryota</taxon>
        <taxon>Metazoa</taxon>
        <taxon>Spiralia</taxon>
        <taxon>Lophotrochozoa</taxon>
        <taxon>Mollusca</taxon>
        <taxon>Gastropoda</taxon>
        <taxon>Heterobranchia</taxon>
        <taxon>Euthyneura</taxon>
        <taxon>Panpulmonata</taxon>
        <taxon>Sacoglossa</taxon>
        <taxon>Placobranchoidea</taxon>
        <taxon>Plakobranchidae</taxon>
        <taxon>Elysia</taxon>
    </lineage>
</organism>
<evidence type="ECO:0000313" key="2">
    <source>
        <dbReference type="EMBL" id="GFR67255.1"/>
    </source>
</evidence>
<accession>A0AAV4F3C0</accession>
<protein>
    <submittedName>
        <fullName evidence="2">Uncharacterized protein</fullName>
    </submittedName>
</protein>
<keyword evidence="3" id="KW-1185">Reference proteome</keyword>
<reference evidence="2 3" key="1">
    <citation type="journal article" date="2021" name="Elife">
        <title>Chloroplast acquisition without the gene transfer in kleptoplastic sea slugs, Plakobranchus ocellatus.</title>
        <authorList>
            <person name="Maeda T."/>
            <person name="Takahashi S."/>
            <person name="Yoshida T."/>
            <person name="Shimamura S."/>
            <person name="Takaki Y."/>
            <person name="Nagai Y."/>
            <person name="Toyoda A."/>
            <person name="Suzuki Y."/>
            <person name="Arimoto A."/>
            <person name="Ishii H."/>
            <person name="Satoh N."/>
            <person name="Nishiyama T."/>
            <person name="Hasebe M."/>
            <person name="Maruyama T."/>
            <person name="Minagawa J."/>
            <person name="Obokata J."/>
            <person name="Shigenobu S."/>
        </authorList>
    </citation>
    <scope>NUCLEOTIDE SEQUENCE [LARGE SCALE GENOMIC DNA]</scope>
</reference>
<dbReference type="EMBL" id="BMAT01000493">
    <property type="protein sequence ID" value="GFR67255.1"/>
    <property type="molecule type" value="Genomic_DNA"/>
</dbReference>
<comment type="caution">
    <text evidence="2">The sequence shown here is derived from an EMBL/GenBank/DDBJ whole genome shotgun (WGS) entry which is preliminary data.</text>
</comment>
<proteinExistence type="predicted"/>
<dbReference type="Proteomes" id="UP000762676">
    <property type="component" value="Unassembled WGS sequence"/>
</dbReference>
<name>A0AAV4F3C0_9GAST</name>
<feature type="compositionally biased region" description="Basic residues" evidence="1">
    <location>
        <begin position="14"/>
        <end position="32"/>
    </location>
</feature>
<evidence type="ECO:0000256" key="1">
    <source>
        <dbReference type="SAM" id="MobiDB-lite"/>
    </source>
</evidence>
<dbReference type="AlphaFoldDB" id="A0AAV4F3C0"/>
<gene>
    <name evidence="2" type="ORF">ElyMa_000248500</name>
</gene>
<feature type="region of interest" description="Disordered" evidence="1">
    <location>
        <begin position="1"/>
        <end position="72"/>
    </location>
</feature>